<dbReference type="Pfam" id="PF23947">
    <property type="entry name" value="DUF7281"/>
    <property type="match status" value="1"/>
</dbReference>
<dbReference type="AlphaFoldDB" id="A0AAW7DRS7"/>
<proteinExistence type="predicted"/>
<dbReference type="RefSeq" id="WP_286594116.1">
    <property type="nucleotide sequence ID" value="NZ_JACANB010000005.1"/>
</dbReference>
<comment type="caution">
    <text evidence="2">The sequence shown here is derived from an EMBL/GenBank/DDBJ whole genome shotgun (WGS) entry which is preliminary data.</text>
</comment>
<evidence type="ECO:0000313" key="3">
    <source>
        <dbReference type="Proteomes" id="UP001173465"/>
    </source>
</evidence>
<dbReference type="Proteomes" id="UP001173465">
    <property type="component" value="Unassembled WGS sequence"/>
</dbReference>
<organism evidence="2 3">
    <name type="scientific">Thiopseudomonas alkaliphila</name>
    <dbReference type="NCBI Taxonomy" id="1697053"/>
    <lineage>
        <taxon>Bacteria</taxon>
        <taxon>Pseudomonadati</taxon>
        <taxon>Pseudomonadota</taxon>
        <taxon>Gammaproteobacteria</taxon>
        <taxon>Pseudomonadales</taxon>
        <taxon>Pseudomonadaceae</taxon>
        <taxon>Thiopseudomonas</taxon>
    </lineage>
</organism>
<dbReference type="InterPro" id="IPR055705">
    <property type="entry name" value="DUF7281"/>
</dbReference>
<protein>
    <recommendedName>
        <fullName evidence="1">DUF7281 domain-containing protein</fullName>
    </recommendedName>
</protein>
<dbReference type="EMBL" id="JACANB010000005">
    <property type="protein sequence ID" value="MDM1696855.1"/>
    <property type="molecule type" value="Genomic_DNA"/>
</dbReference>
<evidence type="ECO:0000259" key="1">
    <source>
        <dbReference type="Pfam" id="PF23947"/>
    </source>
</evidence>
<accession>A0AAW7DRS7</accession>
<evidence type="ECO:0000313" key="2">
    <source>
        <dbReference type="EMBL" id="MDM1696855.1"/>
    </source>
</evidence>
<gene>
    <name evidence="2" type="ORF">HX099_09325</name>
</gene>
<reference evidence="2" key="2">
    <citation type="journal article" date="2022" name="Sci. Total Environ.">
        <title>Prevalence, transmission, and molecular epidemiology of tet(X)-positive bacteria among humans, animals, and environmental niches in China: An epidemiological, and genomic-based study.</title>
        <authorList>
            <person name="Dong N."/>
            <person name="Zeng Y."/>
            <person name="Cai C."/>
            <person name="Sun C."/>
            <person name="Lu J."/>
            <person name="Liu C."/>
            <person name="Zhou H."/>
            <person name="Sun Q."/>
            <person name="Shu L."/>
            <person name="Wang H."/>
            <person name="Wang Y."/>
            <person name="Wang S."/>
            <person name="Wu C."/>
            <person name="Chan E.W."/>
            <person name="Chen G."/>
            <person name="Shen Z."/>
            <person name="Chen S."/>
            <person name="Zhang R."/>
        </authorList>
    </citation>
    <scope>NUCLEOTIDE SEQUENCE</scope>
    <source>
        <strain evidence="2">DF46-2-2</strain>
    </source>
</reference>
<sequence>MSVDLAPSVRKVLQRVKAQLHKDQCVERAAKLASMQQLQAWCDQHELVTTPWFTAKTVSFDSTIIDRIEQTLHELGLAGLTVDISQQDRFAQSDSGAAEYKSTGLAPSENRVLMAQANCGAYFPDWVTEPPSQWVMDIDWQRLQLKQFSDVLIVENRDAFYAYFALHPQRYTLPEPALHALVIYRGDGDESKGCKALREACLVAGKNLIYFGDYDSAGLNIALNGCYTHIMLPLDGYLFEQANDIAQDAKQIHLAHSVDVFAQQLPAGDPLKKLLEHNTKQQKGLRQQAFKGALQIIALRRD</sequence>
<feature type="domain" description="DUF7281" evidence="1">
    <location>
        <begin position="128"/>
        <end position="289"/>
    </location>
</feature>
<name>A0AAW7DRS7_9GAMM</name>
<reference evidence="2" key="1">
    <citation type="submission" date="2020-06" db="EMBL/GenBank/DDBJ databases">
        <authorList>
            <person name="Dong N."/>
        </authorList>
    </citation>
    <scope>NUCLEOTIDE SEQUENCE</scope>
    <source>
        <strain evidence="2">DF46-2-2</strain>
    </source>
</reference>